<keyword evidence="3" id="KW-1003">Cell membrane</keyword>
<dbReference type="AlphaFoldDB" id="A0A239BGW4"/>
<evidence type="ECO:0000256" key="6">
    <source>
        <dbReference type="ARBA" id="ARBA00023136"/>
    </source>
</evidence>
<evidence type="ECO:0000256" key="4">
    <source>
        <dbReference type="ARBA" id="ARBA00022692"/>
    </source>
</evidence>
<dbReference type="RefSeq" id="WP_089274790.1">
    <property type="nucleotide sequence ID" value="NZ_FZOC01000005.1"/>
</dbReference>
<evidence type="ECO:0000256" key="3">
    <source>
        <dbReference type="ARBA" id="ARBA00022475"/>
    </source>
</evidence>
<keyword evidence="10" id="KW-1185">Reference proteome</keyword>
<organism evidence="9 10">
    <name type="scientific">Humidesulfovibrio mexicanus</name>
    <dbReference type="NCBI Taxonomy" id="147047"/>
    <lineage>
        <taxon>Bacteria</taxon>
        <taxon>Pseudomonadati</taxon>
        <taxon>Thermodesulfobacteriota</taxon>
        <taxon>Desulfovibrionia</taxon>
        <taxon>Desulfovibrionales</taxon>
        <taxon>Desulfovibrionaceae</taxon>
        <taxon>Humidesulfovibrio</taxon>
    </lineage>
</organism>
<keyword evidence="7" id="KW-0813">Transport</keyword>
<gene>
    <name evidence="9" type="ORF">SAMN04488503_2585</name>
</gene>
<evidence type="ECO:0000256" key="5">
    <source>
        <dbReference type="ARBA" id="ARBA00022989"/>
    </source>
</evidence>
<keyword evidence="7" id="KW-0653">Protein transport</keyword>
<comment type="subcellular location">
    <subcellularLocation>
        <location evidence="1">Cell membrane</location>
        <topology evidence="1">Single-pass membrane protein</topology>
    </subcellularLocation>
    <subcellularLocation>
        <location evidence="7">Cell membrane</location>
        <topology evidence="7">Single-pass type II membrane protein</topology>
    </subcellularLocation>
</comment>
<name>A0A239BGW4_9BACT</name>
<accession>A0A239BGW4</accession>
<dbReference type="GO" id="GO:0022857">
    <property type="term" value="F:transmembrane transporter activity"/>
    <property type="evidence" value="ECO:0007669"/>
    <property type="project" value="InterPro"/>
</dbReference>
<keyword evidence="4 7" id="KW-0812">Transmembrane</keyword>
<evidence type="ECO:0000256" key="7">
    <source>
        <dbReference type="RuleBase" id="RU003879"/>
    </source>
</evidence>
<dbReference type="OrthoDB" id="5456447at2"/>
<dbReference type="Pfam" id="PF02472">
    <property type="entry name" value="ExbD"/>
    <property type="match status" value="1"/>
</dbReference>
<evidence type="ECO:0000256" key="1">
    <source>
        <dbReference type="ARBA" id="ARBA00004162"/>
    </source>
</evidence>
<reference evidence="9 10" key="1">
    <citation type="submission" date="2017-06" db="EMBL/GenBank/DDBJ databases">
        <authorList>
            <person name="Kim H.J."/>
            <person name="Triplett B.A."/>
        </authorList>
    </citation>
    <scope>NUCLEOTIDE SEQUENCE [LARGE SCALE GENOMIC DNA]</scope>
    <source>
        <strain evidence="9 10">DSM 13116</strain>
    </source>
</reference>
<dbReference type="InterPro" id="IPR003400">
    <property type="entry name" value="ExbD"/>
</dbReference>
<keyword evidence="6 8" id="KW-0472">Membrane</keyword>
<dbReference type="PANTHER" id="PTHR30558:SF3">
    <property type="entry name" value="BIOPOLYMER TRANSPORT PROTEIN EXBD-RELATED"/>
    <property type="match status" value="1"/>
</dbReference>
<dbReference type="GO" id="GO:0005886">
    <property type="term" value="C:plasma membrane"/>
    <property type="evidence" value="ECO:0007669"/>
    <property type="project" value="UniProtKB-SubCell"/>
</dbReference>
<evidence type="ECO:0000256" key="8">
    <source>
        <dbReference type="SAM" id="Phobius"/>
    </source>
</evidence>
<sequence length="135" mass="14956">MSADFGLDNDFDDSIDLTPLIDVVFMLLLFFILATTFMKPAIAVSLPKAATAQSQTRERQLVITIDSQGRVLHGDQVVEPTGYSALLDMEPGVPINFMVHRDAPFQSFMGVVDEARRKGRTNFIITTEPDHADRG</sequence>
<evidence type="ECO:0000313" key="10">
    <source>
        <dbReference type="Proteomes" id="UP000198324"/>
    </source>
</evidence>
<dbReference type="EMBL" id="FZOC01000005">
    <property type="protein sequence ID" value="SNS07397.1"/>
    <property type="molecule type" value="Genomic_DNA"/>
</dbReference>
<dbReference type="Proteomes" id="UP000198324">
    <property type="component" value="Unassembled WGS sequence"/>
</dbReference>
<evidence type="ECO:0000313" key="9">
    <source>
        <dbReference type="EMBL" id="SNS07397.1"/>
    </source>
</evidence>
<comment type="similarity">
    <text evidence="2 7">Belongs to the ExbD/TolR family.</text>
</comment>
<dbReference type="PANTHER" id="PTHR30558">
    <property type="entry name" value="EXBD MEMBRANE COMPONENT OF PMF-DRIVEN MACROMOLECULE IMPORT SYSTEM"/>
    <property type="match status" value="1"/>
</dbReference>
<feature type="transmembrane region" description="Helical" evidence="8">
    <location>
        <begin position="20"/>
        <end position="38"/>
    </location>
</feature>
<evidence type="ECO:0000256" key="2">
    <source>
        <dbReference type="ARBA" id="ARBA00005811"/>
    </source>
</evidence>
<proteinExistence type="inferred from homology"/>
<keyword evidence="5 8" id="KW-1133">Transmembrane helix</keyword>
<protein>
    <submittedName>
        <fullName evidence="9">Biopolymer transport protein ExbD</fullName>
    </submittedName>
</protein>
<dbReference type="GO" id="GO:0015031">
    <property type="term" value="P:protein transport"/>
    <property type="evidence" value="ECO:0007669"/>
    <property type="project" value="UniProtKB-KW"/>
</dbReference>